<gene>
    <name evidence="2" type="ORF">PMAYCL1PPCAC_07118</name>
</gene>
<organism evidence="2 3">
    <name type="scientific">Pristionchus mayeri</name>
    <dbReference type="NCBI Taxonomy" id="1317129"/>
    <lineage>
        <taxon>Eukaryota</taxon>
        <taxon>Metazoa</taxon>
        <taxon>Ecdysozoa</taxon>
        <taxon>Nematoda</taxon>
        <taxon>Chromadorea</taxon>
        <taxon>Rhabditida</taxon>
        <taxon>Rhabditina</taxon>
        <taxon>Diplogasteromorpha</taxon>
        <taxon>Diplogasteroidea</taxon>
        <taxon>Neodiplogasteridae</taxon>
        <taxon>Pristionchus</taxon>
    </lineage>
</organism>
<proteinExistence type="predicted"/>
<evidence type="ECO:0000313" key="2">
    <source>
        <dbReference type="EMBL" id="GMR36923.1"/>
    </source>
</evidence>
<name>A0AAN4Z9C3_9BILA</name>
<protein>
    <submittedName>
        <fullName evidence="2">Uncharacterized protein</fullName>
    </submittedName>
</protein>
<keyword evidence="3" id="KW-1185">Reference proteome</keyword>
<feature type="region of interest" description="Disordered" evidence="1">
    <location>
        <begin position="176"/>
        <end position="196"/>
    </location>
</feature>
<dbReference type="PANTHER" id="PTHR44303:SF2">
    <property type="entry name" value="DNAJ HOMOLOG SUBFAMILY C MEMBER 16"/>
    <property type="match status" value="1"/>
</dbReference>
<dbReference type="InterPro" id="IPR052448">
    <property type="entry name" value="DnaJ_C16_autophagy_reg"/>
</dbReference>
<dbReference type="Proteomes" id="UP001328107">
    <property type="component" value="Unassembled WGS sequence"/>
</dbReference>
<comment type="caution">
    <text evidence="2">The sequence shown here is derived from an EMBL/GenBank/DDBJ whole genome shotgun (WGS) entry which is preliminary data.</text>
</comment>
<dbReference type="EMBL" id="BTRK01000002">
    <property type="protein sequence ID" value="GMR36923.1"/>
    <property type="molecule type" value="Genomic_DNA"/>
</dbReference>
<feature type="non-terminal residue" evidence="2">
    <location>
        <position position="1"/>
    </location>
</feature>
<accession>A0AAN4Z9C3</accession>
<dbReference type="PANTHER" id="PTHR44303">
    <property type="entry name" value="DNAJ HOMOLOG SUBFAMILY C MEMBER 16"/>
    <property type="match status" value="1"/>
</dbReference>
<evidence type="ECO:0000256" key="1">
    <source>
        <dbReference type="SAM" id="MobiDB-lite"/>
    </source>
</evidence>
<sequence length="236" mass="27584">DPKMTREEGEEEEGENLTQMETAEMVQRRKLKRAYSVMSAHLHELRAESYFGMIRLLKPGCRSIIILVDAEHKQTLLEHFSLCIYPLRNNKTFSFGYLMVEKNLPFFRKLLEHTLPASEDNAAPSMYERLKGINPKQTVGTVVVMCGWKLYFCIYHPMHVASGKKHFLGFDDDGETEDELSDESVDDVEREDNTKSRRHFRPSVSNVLNGFPNWLDRLLEGSIRRYYIPEWPENLH</sequence>
<feature type="compositionally biased region" description="Acidic residues" evidence="1">
    <location>
        <begin position="176"/>
        <end position="190"/>
    </location>
</feature>
<evidence type="ECO:0000313" key="3">
    <source>
        <dbReference type="Proteomes" id="UP001328107"/>
    </source>
</evidence>
<dbReference type="AlphaFoldDB" id="A0AAN4Z9C3"/>
<reference evidence="3" key="1">
    <citation type="submission" date="2022-10" db="EMBL/GenBank/DDBJ databases">
        <title>Genome assembly of Pristionchus species.</title>
        <authorList>
            <person name="Yoshida K."/>
            <person name="Sommer R.J."/>
        </authorList>
    </citation>
    <scope>NUCLEOTIDE SEQUENCE [LARGE SCALE GENOMIC DNA]</scope>
    <source>
        <strain evidence="3">RS5460</strain>
    </source>
</reference>